<dbReference type="EMBL" id="HBGT01008808">
    <property type="protein sequence ID" value="CAD9400423.1"/>
    <property type="molecule type" value="Transcribed_RNA"/>
</dbReference>
<dbReference type="GO" id="GO:0005886">
    <property type="term" value="C:plasma membrane"/>
    <property type="evidence" value="ECO:0007669"/>
    <property type="project" value="UniProtKB-ARBA"/>
</dbReference>
<evidence type="ECO:0000256" key="1">
    <source>
        <dbReference type="ARBA" id="ARBA00008164"/>
    </source>
</evidence>
<feature type="chain" id="PRO_5031446286" description="Band 7 domain-containing protein" evidence="2">
    <location>
        <begin position="22"/>
        <end position="329"/>
    </location>
</feature>
<accession>A0A7S2FKD2</accession>
<evidence type="ECO:0000259" key="3">
    <source>
        <dbReference type="SMART" id="SM00244"/>
    </source>
</evidence>
<dbReference type="PANTHER" id="PTHR43327:SF10">
    <property type="entry name" value="STOMATIN-LIKE PROTEIN 2, MITOCHONDRIAL"/>
    <property type="match status" value="1"/>
</dbReference>
<dbReference type="FunFam" id="3.30.479.30:FF:000004">
    <property type="entry name" value="Putative membrane protease family, stomatin"/>
    <property type="match status" value="1"/>
</dbReference>
<dbReference type="InterPro" id="IPR050710">
    <property type="entry name" value="Band7/mec-2_domain"/>
</dbReference>
<dbReference type="AlphaFoldDB" id="A0A7S2FKD2"/>
<proteinExistence type="inferred from homology"/>
<dbReference type="Gene3D" id="3.30.479.30">
    <property type="entry name" value="Band 7 domain"/>
    <property type="match status" value="1"/>
</dbReference>
<feature type="domain" description="Band 7" evidence="3">
    <location>
        <begin position="42"/>
        <end position="200"/>
    </location>
</feature>
<comment type="similarity">
    <text evidence="1">Belongs to the band 7/mec-2 family.</text>
</comment>
<dbReference type="Pfam" id="PF01145">
    <property type="entry name" value="Band_7"/>
    <property type="match status" value="1"/>
</dbReference>
<gene>
    <name evidence="4" type="ORF">FPAR1323_LOCUS4789</name>
</gene>
<sequence length="329" mass="35882">MVARSLQALLLLLAASAAVHAAIDPLSIGGACCGAAALTAAASLKIVTTGNTCLIERMGRFHRQLNPGWHWTIPILETTSMYGTVREQVMDVPPQQCYTRDNAPVQADAVIYLRVFEMQAARYNVADLQTAIMNLVLTQLREEMGKLTLDETFSSRDRMNRNLLEDVNLATRAWGVEVTRVEVRDIEPSPDIVKAMELQMSAERQKRATVLDSEATAIQSINDANAKATSLRAQAEAEKDAVVLAAEATARKMDIEAGGLARSLTAVAEGLQKMEAKGAALEATLQVIMLRQYLEAQMAFASGNQTKVLMFPTKETVPLSYTGLKDMLR</sequence>
<dbReference type="InterPro" id="IPR001107">
    <property type="entry name" value="Band_7"/>
</dbReference>
<name>A0A7S2FKD2_9STRA</name>
<evidence type="ECO:0000256" key="2">
    <source>
        <dbReference type="SAM" id="SignalP"/>
    </source>
</evidence>
<dbReference type="InterPro" id="IPR001972">
    <property type="entry name" value="Stomatin_HflK_fam"/>
</dbReference>
<dbReference type="PANTHER" id="PTHR43327">
    <property type="entry name" value="STOMATIN-LIKE PROTEIN 2, MITOCHONDRIAL"/>
    <property type="match status" value="1"/>
</dbReference>
<dbReference type="SMART" id="SM00244">
    <property type="entry name" value="PHB"/>
    <property type="match status" value="1"/>
</dbReference>
<evidence type="ECO:0000313" key="4">
    <source>
        <dbReference type="EMBL" id="CAD9400423.1"/>
    </source>
</evidence>
<feature type="signal peptide" evidence="2">
    <location>
        <begin position="1"/>
        <end position="21"/>
    </location>
</feature>
<reference evidence="4" key="1">
    <citation type="submission" date="2021-01" db="EMBL/GenBank/DDBJ databases">
        <authorList>
            <person name="Corre E."/>
            <person name="Pelletier E."/>
            <person name="Niang G."/>
            <person name="Scheremetjew M."/>
            <person name="Finn R."/>
            <person name="Kale V."/>
            <person name="Holt S."/>
            <person name="Cochrane G."/>
            <person name="Meng A."/>
            <person name="Brown T."/>
            <person name="Cohen L."/>
        </authorList>
    </citation>
    <scope>NUCLEOTIDE SEQUENCE</scope>
    <source>
        <strain evidence="4">RCC1693</strain>
    </source>
</reference>
<organism evidence="4">
    <name type="scientific">Florenciella parvula</name>
    <dbReference type="NCBI Taxonomy" id="236787"/>
    <lineage>
        <taxon>Eukaryota</taxon>
        <taxon>Sar</taxon>
        <taxon>Stramenopiles</taxon>
        <taxon>Ochrophyta</taxon>
        <taxon>Dictyochophyceae</taxon>
        <taxon>Florenciellales</taxon>
        <taxon>Florenciella</taxon>
    </lineage>
</organism>
<dbReference type="PRINTS" id="PR00721">
    <property type="entry name" value="STOMATIN"/>
</dbReference>
<keyword evidence="2" id="KW-0732">Signal</keyword>
<dbReference type="GO" id="GO:0098552">
    <property type="term" value="C:side of membrane"/>
    <property type="evidence" value="ECO:0007669"/>
    <property type="project" value="UniProtKB-ARBA"/>
</dbReference>
<dbReference type="CDD" id="cd08829">
    <property type="entry name" value="SPFH_paraslipin"/>
    <property type="match status" value="1"/>
</dbReference>
<protein>
    <recommendedName>
        <fullName evidence="3">Band 7 domain-containing protein</fullName>
    </recommendedName>
</protein>
<dbReference type="SUPFAM" id="SSF117892">
    <property type="entry name" value="Band 7/SPFH domain"/>
    <property type="match status" value="1"/>
</dbReference>
<dbReference type="InterPro" id="IPR036013">
    <property type="entry name" value="Band_7/SPFH_dom_sf"/>
</dbReference>